<dbReference type="Proteomes" id="UP000046090">
    <property type="component" value="Unassembled WGS sequence"/>
</dbReference>
<dbReference type="Gene3D" id="3.40.720.10">
    <property type="entry name" value="Alkaline Phosphatase, subunit A"/>
    <property type="match status" value="1"/>
</dbReference>
<dbReference type="AlphaFoldDB" id="A0A0K2YA52"/>
<keyword evidence="2" id="KW-1185">Reference proteome</keyword>
<accession>A0A0K2YA52</accession>
<dbReference type="InterPro" id="IPR000917">
    <property type="entry name" value="Sulfatase_N"/>
</dbReference>
<proteinExistence type="predicted"/>
<dbReference type="GeneID" id="78823997"/>
<dbReference type="SUPFAM" id="SSF53649">
    <property type="entry name" value="Alkaline phosphatase-like"/>
    <property type="match status" value="1"/>
</dbReference>
<name>A0A0K2YA52_HELHE</name>
<dbReference type="InterPro" id="IPR017850">
    <property type="entry name" value="Alkaline_phosphatase_core_sf"/>
</dbReference>
<dbReference type="Pfam" id="PF00884">
    <property type="entry name" value="Sulfatase"/>
    <property type="match status" value="1"/>
</dbReference>
<dbReference type="InterPro" id="IPR040423">
    <property type="entry name" value="PEA_transferase"/>
</dbReference>
<dbReference type="PANTHER" id="PTHR30443:SF0">
    <property type="entry name" value="PHOSPHOETHANOLAMINE TRANSFERASE EPTA"/>
    <property type="match status" value="1"/>
</dbReference>
<evidence type="ECO:0000313" key="2">
    <source>
        <dbReference type="Proteomes" id="UP000046090"/>
    </source>
</evidence>
<reference evidence="2" key="1">
    <citation type="submission" date="2014-12" db="EMBL/GenBank/DDBJ databases">
        <authorList>
            <person name="Smet A."/>
        </authorList>
    </citation>
    <scope>NUCLEOTIDE SEQUENCE [LARGE SCALE GENOMIC DNA]</scope>
</reference>
<protein>
    <submittedName>
        <fullName evidence="1">Uncharacterized protein</fullName>
    </submittedName>
</protein>
<gene>
    <name evidence="1" type="ORF">HHE01_03850</name>
</gene>
<dbReference type="GO" id="GO:0005886">
    <property type="term" value="C:plasma membrane"/>
    <property type="evidence" value="ECO:0007669"/>
    <property type="project" value="UniProtKB-SubCell"/>
</dbReference>
<dbReference type="PANTHER" id="PTHR30443">
    <property type="entry name" value="INNER MEMBRANE PROTEIN"/>
    <property type="match status" value="1"/>
</dbReference>
<dbReference type="EMBL" id="CDMK01000002">
    <property type="protein sequence ID" value="CRI34584.1"/>
    <property type="molecule type" value="Genomic_DNA"/>
</dbReference>
<sequence>MVLDRRFWLMWLVSVWAAFFSMDVHMGGVLSRHVLKVAFYGLLFFYLCYFVLDFLPVKLENGLKNVLLILSLSFAFLDFFTSHCFSMGFNQALIETILATNRSEIHAFLVGVLLPHIGVLVGFLLFCGLFLFLMRFKISLKCRQAGLVFALFLGGITAHSIRTGYNLQQGPSGYVVNLIIASHLTPILKETTAILDTIHNRAQAKRIYTNFNQPYPKDYLGVDKDSVPNVVLIIGESASRDFMGIYGYSVPNTPFLSGLLREREREGNFADPNPACKT</sequence>
<dbReference type="GO" id="GO:0009244">
    <property type="term" value="P:lipopolysaccharide core region biosynthetic process"/>
    <property type="evidence" value="ECO:0007669"/>
    <property type="project" value="TreeGrafter"/>
</dbReference>
<evidence type="ECO:0000313" key="1">
    <source>
        <dbReference type="EMBL" id="CRI34584.1"/>
    </source>
</evidence>
<dbReference type="RefSeq" id="WP_015106840.1">
    <property type="nucleotide sequence ID" value="NZ_AP026684.1"/>
</dbReference>
<dbReference type="GO" id="GO:0016776">
    <property type="term" value="F:phosphotransferase activity, phosphate group as acceptor"/>
    <property type="evidence" value="ECO:0007669"/>
    <property type="project" value="TreeGrafter"/>
</dbReference>
<organism evidence="1 2">
    <name type="scientific">Helicobacter heilmannii</name>
    <dbReference type="NCBI Taxonomy" id="35817"/>
    <lineage>
        <taxon>Bacteria</taxon>
        <taxon>Pseudomonadati</taxon>
        <taxon>Campylobacterota</taxon>
        <taxon>Epsilonproteobacteria</taxon>
        <taxon>Campylobacterales</taxon>
        <taxon>Helicobacteraceae</taxon>
        <taxon>Helicobacter</taxon>
    </lineage>
</organism>